<sequence>MAAGGNLEEARSSRTRRMRPNVCSSASSFHVRCRWGNVMVSRHAPRPSVCRYVYNVSSVAGIKLDTPIMPGTCEYHDRYLDIRPGTRRYKAWYLGIMVRYQT</sequence>
<dbReference type="HOGENOM" id="CLU_2281714_0_0_1"/>
<organism evidence="1">
    <name type="scientific">Oryza barthii</name>
    <dbReference type="NCBI Taxonomy" id="65489"/>
    <lineage>
        <taxon>Eukaryota</taxon>
        <taxon>Viridiplantae</taxon>
        <taxon>Streptophyta</taxon>
        <taxon>Embryophyta</taxon>
        <taxon>Tracheophyta</taxon>
        <taxon>Spermatophyta</taxon>
        <taxon>Magnoliopsida</taxon>
        <taxon>Liliopsida</taxon>
        <taxon>Poales</taxon>
        <taxon>Poaceae</taxon>
        <taxon>BOP clade</taxon>
        <taxon>Oryzoideae</taxon>
        <taxon>Oryzeae</taxon>
        <taxon>Oryzinae</taxon>
        <taxon>Oryza</taxon>
    </lineage>
</organism>
<evidence type="ECO:0000313" key="2">
    <source>
        <dbReference type="Proteomes" id="UP000026960"/>
    </source>
</evidence>
<reference evidence="1" key="2">
    <citation type="submission" date="2015-03" db="UniProtKB">
        <authorList>
            <consortium name="EnsemblPlants"/>
        </authorList>
    </citation>
    <scope>IDENTIFICATION</scope>
</reference>
<dbReference type="PaxDb" id="65489-OBART11G15710.1"/>
<dbReference type="Proteomes" id="UP000026960">
    <property type="component" value="Chromosome 11"/>
</dbReference>
<name>A0A0D3HMJ6_9ORYZ</name>
<accession>A0A0D3HMJ6</accession>
<dbReference type="AlphaFoldDB" id="A0A0D3HMJ6"/>
<proteinExistence type="predicted"/>
<dbReference type="EnsemblPlants" id="OBART11G15710.1">
    <property type="protein sequence ID" value="OBART11G15710.1"/>
    <property type="gene ID" value="OBART11G15710"/>
</dbReference>
<evidence type="ECO:0000313" key="1">
    <source>
        <dbReference type="EnsemblPlants" id="OBART11G15710.1"/>
    </source>
</evidence>
<reference evidence="1" key="1">
    <citation type="journal article" date="2009" name="Rice">
        <title>De Novo Next Generation Sequencing of Plant Genomes.</title>
        <authorList>
            <person name="Rounsley S."/>
            <person name="Marri P.R."/>
            <person name="Yu Y."/>
            <person name="He R."/>
            <person name="Sisneros N."/>
            <person name="Goicoechea J.L."/>
            <person name="Lee S.J."/>
            <person name="Angelova A."/>
            <person name="Kudrna D."/>
            <person name="Luo M."/>
            <person name="Affourtit J."/>
            <person name="Desany B."/>
            <person name="Knight J."/>
            <person name="Niazi F."/>
            <person name="Egholm M."/>
            <person name="Wing R.A."/>
        </authorList>
    </citation>
    <scope>NUCLEOTIDE SEQUENCE [LARGE SCALE GENOMIC DNA]</scope>
    <source>
        <strain evidence="1">cv. IRGC 105608</strain>
    </source>
</reference>
<protein>
    <submittedName>
        <fullName evidence="1">Uncharacterized protein</fullName>
    </submittedName>
</protein>
<keyword evidence="2" id="KW-1185">Reference proteome</keyword>
<dbReference type="Gramene" id="OBART11G15710.1">
    <property type="protein sequence ID" value="OBART11G15710.1"/>
    <property type="gene ID" value="OBART11G15710"/>
</dbReference>